<dbReference type="HOGENOM" id="CLU_002257_2_0_4"/>
<dbReference type="Pfam" id="PF00535">
    <property type="entry name" value="Glycos_transf_2"/>
    <property type="match status" value="1"/>
</dbReference>
<dbReference type="Proteomes" id="UP000066014">
    <property type="component" value="Chromosome"/>
</dbReference>
<sequence length="1244" mass="137259">MDIKRLLPAAPLPCSSQYLHASQPYYIVTIAYDHRSAGARLLHELCSLLNQLGFEAHLQSPSLSGQHWTSQLTEPIKLAHYRAGKKPIVIYPEVTKGTPLQLGLPVRYVLNYPGYFGGDSSYSNDEIVYAYHRVFYPNPDAPLLRLPTLDVSSTQHGALEPSQRTQIAYYHRRYSAVGGKVRDFGPDAIEITYSTPATHAETLGLLKKARLLYTYEMSALVSEALLCGCAVVLLPNPLTLNLAEKKILFEIDDLQGVSWGDDPHDIERALATVHLGRAQVLGLFEGWLEQLQAFIERTQAAASALPFERAWPQATIDRLPGAYTQAADLAARADRLHWQAVHKQYAQWRQRSTLREIDAAIYAEHLAAGRVQPLNVLIDQRDASTDALADTLDSLGQCLGQPAALHIVAHEPAPAALAEAPGVVWHQLPSTGPLAGGSLAALDLPSAWTLLLRSGTQLSPQALMEWGLAPAQFPQARLIYADEDQAHADEQQRYPFFKPDPNVELLRCINYLGPAVAVHTHTWQQLGAPLPGAELYAAALALLQQHGREMLGHISTVLAHAAPGAASAAEEAREFDAAQALLVPAVATRLQPLPRLGTWLPEHALQGQPLVSLVVPSGLKTGYLRCLLQATAKLNDLPLHEVIVVCQQAQADEVARACAGAVSVPLHCVTLPDGEYQHAAALNAGVARASGEFVLVCDDDTEALHAGWLARLVAIAQQSEVGLVAPRLLSSKERDPKVVGGPVFLGIQGLAASYCGEQQWLAEAGVYSRLQLTQDCSAVAGHCFVLRKAHWERVGGLRAERYPLYLPVLDLCLRLGALGLRHVWTPLSNCVHHGGKTLEQRRHDIHDRVRLMDQELAERQQMLADWAAELAHDPHYNRQLSLFKPFDIEAHIVIDWNPLRRDRPRVLAPPLHSGAGQYRVVEPLNALQDAGLVQSCVIMPLPGGSSRILQPLELRRAEPDLLVLQHSVDDAQLSQVRQYKTAAPSIPIVQMVDDLLGEVPDKHPHRVFQSREGHQRMVQALRASDRLIVTTEALQQHYGQYLSDVRLVPNSLDTHWFGLEPKRNPPGARLRVGWVGAGQHQGDLELIEPIVAEFAHEVDWVFMGMCTDGIRPHLKEMHHFVSIADYPAKMASLGLDIAIAPLEDNLFNRCKSNLRLLEYGAMGWAVVCSDVATYRTDAPPVLHCASLDDWRAALRRLIDQPDERKRLGAALQQWVQRHYTLRGLQQRWFEALFAASPTNPQDSA</sequence>
<evidence type="ECO:0000313" key="3">
    <source>
        <dbReference type="Proteomes" id="UP000066014"/>
    </source>
</evidence>
<protein>
    <submittedName>
        <fullName evidence="2">Glycosyltransferase involved in cell wall biogenesis</fullName>
    </submittedName>
</protein>
<dbReference type="RefSeq" id="WP_045535788.1">
    <property type="nucleotide sequence ID" value="NZ_AP014569.1"/>
</dbReference>
<keyword evidence="3" id="KW-1185">Reference proteome</keyword>
<dbReference type="SUPFAM" id="SSF53756">
    <property type="entry name" value="UDP-Glycosyltransferase/glycogen phosphorylase"/>
    <property type="match status" value="1"/>
</dbReference>
<keyword evidence="2" id="KW-0808">Transferase</keyword>
<dbReference type="KEGG" id="cbab:SMCB_1242"/>
<reference evidence="2 3" key="1">
    <citation type="journal article" date="2014" name="Nat. Commun.">
        <title>Physiological and genomic features of highly alkaliphilic hydrogen-utilizing Betaproteobacteria from a continental serpentinizing site.</title>
        <authorList>
            <person name="Suzuki S."/>
            <person name="Kuenen J.G."/>
            <person name="Schipper K."/>
            <person name="van der Velde S."/>
            <person name="Ishii S."/>
            <person name="Wu A."/>
            <person name="Sorokin D.Y."/>
            <person name="Tenney A."/>
            <person name="Meng X.Y."/>
            <person name="Morrill P.L."/>
            <person name="Kamagata Y."/>
            <person name="Muyzer G."/>
            <person name="Nealson K.H."/>
        </authorList>
    </citation>
    <scope>NUCLEOTIDE SEQUENCE [LARGE SCALE GENOMIC DNA]</scope>
    <source>
        <strain evidence="2 3">B1</strain>
    </source>
</reference>
<dbReference type="Gene3D" id="3.90.550.10">
    <property type="entry name" value="Spore Coat Polysaccharide Biosynthesis Protein SpsA, Chain A"/>
    <property type="match status" value="1"/>
</dbReference>
<evidence type="ECO:0000313" key="2">
    <source>
        <dbReference type="EMBL" id="BAO83470.1"/>
    </source>
</evidence>
<name>A0A060NQ36_9BURK</name>
<organism evidence="2 3">
    <name type="scientific">Serpentinimonas maccroryi</name>
    <dbReference type="NCBI Taxonomy" id="1458426"/>
    <lineage>
        <taxon>Bacteria</taxon>
        <taxon>Pseudomonadati</taxon>
        <taxon>Pseudomonadota</taxon>
        <taxon>Betaproteobacteria</taxon>
        <taxon>Burkholderiales</taxon>
        <taxon>Comamonadaceae</taxon>
        <taxon>Serpentinimonas</taxon>
    </lineage>
</organism>
<dbReference type="AlphaFoldDB" id="A0A060NQ36"/>
<dbReference type="PANTHER" id="PTHR43179:SF7">
    <property type="entry name" value="RHAMNOSYLTRANSFERASE WBBL"/>
    <property type="match status" value="1"/>
</dbReference>
<gene>
    <name evidence="2" type="ORF">SMCB_1242</name>
</gene>
<evidence type="ECO:0000259" key="1">
    <source>
        <dbReference type="Pfam" id="PF00535"/>
    </source>
</evidence>
<dbReference type="STRING" id="1458426.SMCB_1242"/>
<dbReference type="GO" id="GO:0016740">
    <property type="term" value="F:transferase activity"/>
    <property type="evidence" value="ECO:0007669"/>
    <property type="project" value="UniProtKB-KW"/>
</dbReference>
<dbReference type="SUPFAM" id="SSF53448">
    <property type="entry name" value="Nucleotide-diphospho-sugar transferases"/>
    <property type="match status" value="1"/>
</dbReference>
<dbReference type="PANTHER" id="PTHR43179">
    <property type="entry name" value="RHAMNOSYLTRANSFERASE WBBL"/>
    <property type="match status" value="1"/>
</dbReference>
<dbReference type="OrthoDB" id="9816564at2"/>
<feature type="domain" description="Glycosyltransferase 2-like" evidence="1">
    <location>
        <begin position="627"/>
        <end position="734"/>
    </location>
</feature>
<dbReference type="InterPro" id="IPR029044">
    <property type="entry name" value="Nucleotide-diphossugar_trans"/>
</dbReference>
<dbReference type="InterPro" id="IPR001173">
    <property type="entry name" value="Glyco_trans_2-like"/>
</dbReference>
<dbReference type="Gene3D" id="3.40.50.2000">
    <property type="entry name" value="Glycogen Phosphorylase B"/>
    <property type="match status" value="1"/>
</dbReference>
<dbReference type="CDD" id="cd00761">
    <property type="entry name" value="Glyco_tranf_GTA_type"/>
    <property type="match status" value="1"/>
</dbReference>
<proteinExistence type="predicted"/>
<dbReference type="EMBL" id="AP014569">
    <property type="protein sequence ID" value="BAO83470.1"/>
    <property type="molecule type" value="Genomic_DNA"/>
</dbReference>
<accession>A0A060NQ36</accession>